<protein>
    <recommendedName>
        <fullName evidence="8">Phosphate-specific transport system accessory protein PhoU</fullName>
    </recommendedName>
</protein>
<dbReference type="GO" id="GO:0006817">
    <property type="term" value="P:phosphate ion transport"/>
    <property type="evidence" value="ECO:0007669"/>
    <property type="project" value="UniProtKB-KW"/>
</dbReference>
<evidence type="ECO:0000256" key="1">
    <source>
        <dbReference type="ARBA" id="ARBA00004496"/>
    </source>
</evidence>
<evidence type="ECO:0000256" key="8">
    <source>
        <dbReference type="PIRNR" id="PIRNR003107"/>
    </source>
</evidence>
<dbReference type="AlphaFoldDB" id="A0A1G9H4Q2"/>
<gene>
    <name evidence="10" type="ORF">SAMN05216257_11048</name>
</gene>
<comment type="similarity">
    <text evidence="2 8">Belongs to the PhoU family.</text>
</comment>
<dbReference type="SUPFAM" id="SSF109755">
    <property type="entry name" value="PhoU-like"/>
    <property type="match status" value="1"/>
</dbReference>
<evidence type="ECO:0000256" key="6">
    <source>
        <dbReference type="ARBA" id="ARBA00022592"/>
    </source>
</evidence>
<proteinExistence type="inferred from homology"/>
<dbReference type="GO" id="GO:0030643">
    <property type="term" value="P:intracellular phosphate ion homeostasis"/>
    <property type="evidence" value="ECO:0007669"/>
    <property type="project" value="InterPro"/>
</dbReference>
<evidence type="ECO:0000259" key="9">
    <source>
        <dbReference type="Pfam" id="PF01895"/>
    </source>
</evidence>
<evidence type="ECO:0000256" key="3">
    <source>
        <dbReference type="ARBA" id="ARBA00011738"/>
    </source>
</evidence>
<feature type="domain" description="PhoU" evidence="9">
    <location>
        <begin position="126"/>
        <end position="209"/>
    </location>
</feature>
<dbReference type="InterPro" id="IPR026022">
    <property type="entry name" value="PhoU_dom"/>
</dbReference>
<dbReference type="PIRSF" id="PIRSF003107">
    <property type="entry name" value="PhoU"/>
    <property type="match status" value="1"/>
</dbReference>
<dbReference type="InterPro" id="IPR038078">
    <property type="entry name" value="PhoU-like_sf"/>
</dbReference>
<evidence type="ECO:0000256" key="2">
    <source>
        <dbReference type="ARBA" id="ARBA00008107"/>
    </source>
</evidence>
<dbReference type="GO" id="GO:0005737">
    <property type="term" value="C:cytoplasm"/>
    <property type="evidence" value="ECO:0007669"/>
    <property type="project" value="UniProtKB-SubCell"/>
</dbReference>
<dbReference type="OrthoDB" id="9814256at2"/>
<reference evidence="11" key="1">
    <citation type="submission" date="2016-10" db="EMBL/GenBank/DDBJ databases">
        <authorList>
            <person name="Varghese N."/>
            <person name="Submissions S."/>
        </authorList>
    </citation>
    <scope>NUCLEOTIDE SEQUENCE [LARGE SCALE GENOMIC DNA]</scope>
    <source>
        <strain evidence="11">CGMCC 1.10789</strain>
    </source>
</reference>
<keyword evidence="6 8" id="KW-0592">Phosphate transport</keyword>
<sequence>MTEHHIQRAFDRDLEAMQALIMRMGGLVEDEIREATRALIERDLELAAKVRADDKTVDALEHQVNEAAARIIALRAPAASDLRTVLTSMKIATALERCGDYAKNLAKRTSVLVEMPPIEGADKALGRMAREVELMLKDALDAYLRRDAELANQVREHDAEVDQMYNALFRQFLTYMMEDPRNISACMHLHFIAKNLERMGDLITNIAEQTIYLVTGEMPEEPRPKEDWVKVARAVASGAAQPDAGEAKGEGGA</sequence>
<evidence type="ECO:0000313" key="11">
    <source>
        <dbReference type="Proteomes" id="UP000199328"/>
    </source>
</evidence>
<feature type="domain" description="PhoU" evidence="9">
    <location>
        <begin position="21"/>
        <end position="109"/>
    </location>
</feature>
<evidence type="ECO:0000256" key="5">
    <source>
        <dbReference type="ARBA" id="ARBA00022490"/>
    </source>
</evidence>
<dbReference type="NCBIfam" id="TIGR02135">
    <property type="entry name" value="phoU_full"/>
    <property type="match status" value="1"/>
</dbReference>
<evidence type="ECO:0000256" key="4">
    <source>
        <dbReference type="ARBA" id="ARBA00022448"/>
    </source>
</evidence>
<organism evidence="10 11">
    <name type="scientific">Meinhardsimonia xiamenensis</name>
    <dbReference type="NCBI Taxonomy" id="990712"/>
    <lineage>
        <taxon>Bacteria</taxon>
        <taxon>Pseudomonadati</taxon>
        <taxon>Pseudomonadota</taxon>
        <taxon>Alphaproteobacteria</taxon>
        <taxon>Rhodobacterales</taxon>
        <taxon>Paracoccaceae</taxon>
        <taxon>Meinhardsimonia</taxon>
    </lineage>
</organism>
<dbReference type="PANTHER" id="PTHR42930:SF3">
    <property type="entry name" value="PHOSPHATE-SPECIFIC TRANSPORT SYSTEM ACCESSORY PROTEIN PHOU"/>
    <property type="match status" value="1"/>
</dbReference>
<comment type="subcellular location">
    <subcellularLocation>
        <location evidence="1 8">Cytoplasm</location>
    </subcellularLocation>
</comment>
<comment type="subunit">
    <text evidence="3 8">Homodimer.</text>
</comment>
<comment type="function">
    <text evidence="7 8">Plays a role in the regulation of phosphate uptake.</text>
</comment>
<keyword evidence="11" id="KW-1185">Reference proteome</keyword>
<dbReference type="EMBL" id="FNFV01000010">
    <property type="protein sequence ID" value="SDL07880.1"/>
    <property type="molecule type" value="Genomic_DNA"/>
</dbReference>
<dbReference type="GO" id="GO:0045936">
    <property type="term" value="P:negative regulation of phosphate metabolic process"/>
    <property type="evidence" value="ECO:0007669"/>
    <property type="project" value="InterPro"/>
</dbReference>
<evidence type="ECO:0000313" key="10">
    <source>
        <dbReference type="EMBL" id="SDL07880.1"/>
    </source>
</evidence>
<keyword evidence="4 8" id="KW-0813">Transport</keyword>
<accession>A0A1G9H4Q2</accession>
<dbReference type="Proteomes" id="UP000199328">
    <property type="component" value="Unassembled WGS sequence"/>
</dbReference>
<dbReference type="InterPro" id="IPR028366">
    <property type="entry name" value="PhoU"/>
</dbReference>
<name>A0A1G9H4Q2_9RHOB</name>
<dbReference type="RefSeq" id="WP_092501286.1">
    <property type="nucleotide sequence ID" value="NZ_FNFV01000010.1"/>
</dbReference>
<dbReference type="PANTHER" id="PTHR42930">
    <property type="entry name" value="PHOSPHATE-SPECIFIC TRANSPORT SYSTEM ACCESSORY PROTEIN PHOU"/>
    <property type="match status" value="1"/>
</dbReference>
<evidence type="ECO:0000256" key="7">
    <source>
        <dbReference type="ARBA" id="ARBA00056181"/>
    </source>
</evidence>
<keyword evidence="5 8" id="KW-0963">Cytoplasm</keyword>
<dbReference type="STRING" id="990712.SAMN05216257_11048"/>
<dbReference type="Gene3D" id="1.20.58.220">
    <property type="entry name" value="Phosphate transport system protein phou homolog 2, domain 2"/>
    <property type="match status" value="2"/>
</dbReference>
<dbReference type="FunFam" id="1.20.58.220:FF:000004">
    <property type="entry name" value="Phosphate-specific transport system accessory protein PhoU"/>
    <property type="match status" value="1"/>
</dbReference>
<dbReference type="Pfam" id="PF01895">
    <property type="entry name" value="PhoU"/>
    <property type="match status" value="2"/>
</dbReference>